<name>A0AA39P3R8_9AGAR</name>
<evidence type="ECO:0000313" key="2">
    <source>
        <dbReference type="Proteomes" id="UP001175227"/>
    </source>
</evidence>
<comment type="caution">
    <text evidence="1">The sequence shown here is derived from an EMBL/GenBank/DDBJ whole genome shotgun (WGS) entry which is preliminary data.</text>
</comment>
<sequence length="384" mass="41990">MLVHASTVFSRSSTAILNHISQLAGQYSRHQLLFSLSPNVDASELSELVQNLTTFSSNVTGCLSATVGMASCSLAIFDGKCVPFRSTIPGVPSPQVGRWHSFRKKDRDTPSFEEEYGKGVDWTDVWSKRTSTLELPDGLQDLQRDSVDALIYFSDAAPEGLRSSFHANFPAASKLGLVPTSTPFITGRPVTLFQNQRIWDSGAVGVALTNVKNVRSMLDYHGLVSLSSVMTVTEMEGNLVNTLDRRNPTQLLLSAIREHNLDVTSLKTEEEFYLMTEDTQIVSAYTITAGDPSRGTISLNTDQGPGVGSRVRFYHRPKSLSGRELTIEKPRATMFKFMVADDSVSVQSDAILDGVFFSASENGFLYQQHAACSIPGATATLEIE</sequence>
<protein>
    <recommendedName>
        <fullName evidence="3">FIST domain-containing protein</fullName>
    </recommendedName>
</protein>
<dbReference type="AlphaFoldDB" id="A0AA39P3R8"/>
<dbReference type="EMBL" id="JAUEPR010000018">
    <property type="protein sequence ID" value="KAK0477001.1"/>
    <property type="molecule type" value="Genomic_DNA"/>
</dbReference>
<gene>
    <name evidence="1" type="ORF">IW261DRAFT_1339028</name>
</gene>
<proteinExistence type="predicted"/>
<evidence type="ECO:0000313" key="1">
    <source>
        <dbReference type="EMBL" id="KAK0477001.1"/>
    </source>
</evidence>
<keyword evidence="2" id="KW-1185">Reference proteome</keyword>
<dbReference type="Proteomes" id="UP001175227">
    <property type="component" value="Unassembled WGS sequence"/>
</dbReference>
<organism evidence="1 2">
    <name type="scientific">Armillaria novae-zelandiae</name>
    <dbReference type="NCBI Taxonomy" id="153914"/>
    <lineage>
        <taxon>Eukaryota</taxon>
        <taxon>Fungi</taxon>
        <taxon>Dikarya</taxon>
        <taxon>Basidiomycota</taxon>
        <taxon>Agaricomycotina</taxon>
        <taxon>Agaricomycetes</taxon>
        <taxon>Agaricomycetidae</taxon>
        <taxon>Agaricales</taxon>
        <taxon>Marasmiineae</taxon>
        <taxon>Physalacriaceae</taxon>
        <taxon>Armillaria</taxon>
    </lineage>
</organism>
<accession>A0AA39P3R8</accession>
<evidence type="ECO:0008006" key="3">
    <source>
        <dbReference type="Google" id="ProtNLM"/>
    </source>
</evidence>
<reference evidence="1" key="1">
    <citation type="submission" date="2023-06" db="EMBL/GenBank/DDBJ databases">
        <authorList>
            <consortium name="Lawrence Berkeley National Laboratory"/>
            <person name="Ahrendt S."/>
            <person name="Sahu N."/>
            <person name="Indic B."/>
            <person name="Wong-Bajracharya J."/>
            <person name="Merenyi Z."/>
            <person name="Ke H.-M."/>
            <person name="Monk M."/>
            <person name="Kocsube S."/>
            <person name="Drula E."/>
            <person name="Lipzen A."/>
            <person name="Balint B."/>
            <person name="Henrissat B."/>
            <person name="Andreopoulos B."/>
            <person name="Martin F.M."/>
            <person name="Harder C.B."/>
            <person name="Rigling D."/>
            <person name="Ford K.L."/>
            <person name="Foster G.D."/>
            <person name="Pangilinan J."/>
            <person name="Papanicolaou A."/>
            <person name="Barry K."/>
            <person name="LaButti K."/>
            <person name="Viragh M."/>
            <person name="Koriabine M."/>
            <person name="Yan M."/>
            <person name="Riley R."/>
            <person name="Champramary S."/>
            <person name="Plett K.L."/>
            <person name="Tsai I.J."/>
            <person name="Slot J."/>
            <person name="Sipos G."/>
            <person name="Plett J."/>
            <person name="Nagy L.G."/>
            <person name="Grigoriev I.V."/>
        </authorList>
    </citation>
    <scope>NUCLEOTIDE SEQUENCE</scope>
    <source>
        <strain evidence="1">ICMP 16352</strain>
    </source>
</reference>